<comment type="similarity">
    <text evidence="1">Belongs to the cytochrome P450 family.</text>
</comment>
<sequence>MFAYYTKEDRELLRNVKAVRDYCKQIINDRRANPLKDGETADLLSILLEDEVYHNNDEVIVDECITFFLAGSQTVKATDGNILIHLIMNDDVRAKLMNELKSQVFTSANGEDPLSSLTYEKIQDLSYFSMVFNESLRLEPPVIFSGVMKFTEQQTLEGVNIARTDNIIVNLHQLHHDPDQWIDSERFLPERFDPESKYYLTPSGQRRHPLAFSPFLGGKRICIGKTFAEIVAKLVISGLVSRLEFEFADPKQKFEPKILLNVDQIVQPKIMLKAKAVKI</sequence>
<protein>
    <recommendedName>
        <fullName evidence="10">Cytochrome P450</fullName>
    </recommendedName>
</protein>
<comment type="cofactor">
    <cofactor evidence="7">
        <name>heme</name>
        <dbReference type="ChEBI" id="CHEBI:30413"/>
    </cofactor>
</comment>
<gene>
    <name evidence="8" type="ORF">FGO68_gene8755</name>
</gene>
<evidence type="ECO:0000313" key="9">
    <source>
        <dbReference type="Proteomes" id="UP000785679"/>
    </source>
</evidence>
<evidence type="ECO:0000256" key="1">
    <source>
        <dbReference type="ARBA" id="ARBA00010617"/>
    </source>
</evidence>
<dbReference type="PANTHER" id="PTHR24291">
    <property type="entry name" value="CYTOCHROME P450 FAMILY 4"/>
    <property type="match status" value="1"/>
</dbReference>
<feature type="binding site" description="axial binding residue" evidence="7">
    <location>
        <position position="222"/>
    </location>
    <ligand>
        <name>heme</name>
        <dbReference type="ChEBI" id="CHEBI:30413"/>
    </ligand>
    <ligandPart>
        <name>Fe</name>
        <dbReference type="ChEBI" id="CHEBI:18248"/>
    </ligandPart>
</feature>
<reference evidence="8" key="1">
    <citation type="submission" date="2019-06" db="EMBL/GenBank/DDBJ databases">
        <authorList>
            <person name="Zheng W."/>
        </authorList>
    </citation>
    <scope>NUCLEOTIDE SEQUENCE</scope>
    <source>
        <strain evidence="8">QDHG01</strain>
    </source>
</reference>
<comment type="caution">
    <text evidence="8">The sequence shown here is derived from an EMBL/GenBank/DDBJ whole genome shotgun (WGS) entry which is preliminary data.</text>
</comment>
<dbReference type="InterPro" id="IPR002401">
    <property type="entry name" value="Cyt_P450_E_grp-I"/>
</dbReference>
<accession>A0A8J8NRE3</accession>
<proteinExistence type="inferred from homology"/>
<dbReference type="InterPro" id="IPR050196">
    <property type="entry name" value="Cytochrome_P450_Monoox"/>
</dbReference>
<dbReference type="Proteomes" id="UP000785679">
    <property type="component" value="Unassembled WGS sequence"/>
</dbReference>
<dbReference type="GO" id="GO:0005506">
    <property type="term" value="F:iron ion binding"/>
    <property type="evidence" value="ECO:0007669"/>
    <property type="project" value="InterPro"/>
</dbReference>
<dbReference type="SUPFAM" id="SSF48264">
    <property type="entry name" value="Cytochrome P450"/>
    <property type="match status" value="1"/>
</dbReference>
<evidence type="ECO:0000256" key="3">
    <source>
        <dbReference type="ARBA" id="ARBA00022723"/>
    </source>
</evidence>
<evidence type="ECO:0000256" key="2">
    <source>
        <dbReference type="ARBA" id="ARBA00022617"/>
    </source>
</evidence>
<dbReference type="OrthoDB" id="414857at2759"/>
<name>A0A8J8NRE3_HALGN</name>
<dbReference type="PANTHER" id="PTHR24291:SF50">
    <property type="entry name" value="BIFUNCTIONAL ALBAFLAVENONE MONOOXYGENASE_TERPENE SYNTHASE"/>
    <property type="match status" value="1"/>
</dbReference>
<dbReference type="EMBL" id="RRYP01007849">
    <property type="protein sequence ID" value="TNV80191.1"/>
    <property type="molecule type" value="Genomic_DNA"/>
</dbReference>
<dbReference type="GO" id="GO:0020037">
    <property type="term" value="F:heme binding"/>
    <property type="evidence" value="ECO:0007669"/>
    <property type="project" value="InterPro"/>
</dbReference>
<organism evidence="8 9">
    <name type="scientific">Halteria grandinella</name>
    <dbReference type="NCBI Taxonomy" id="5974"/>
    <lineage>
        <taxon>Eukaryota</taxon>
        <taxon>Sar</taxon>
        <taxon>Alveolata</taxon>
        <taxon>Ciliophora</taxon>
        <taxon>Intramacronucleata</taxon>
        <taxon>Spirotrichea</taxon>
        <taxon>Stichotrichia</taxon>
        <taxon>Sporadotrichida</taxon>
        <taxon>Halteriidae</taxon>
        <taxon>Halteria</taxon>
    </lineage>
</organism>
<keyword evidence="4" id="KW-0560">Oxidoreductase</keyword>
<dbReference type="InterPro" id="IPR036396">
    <property type="entry name" value="Cyt_P450_sf"/>
</dbReference>
<keyword evidence="6" id="KW-0503">Monooxygenase</keyword>
<dbReference type="GO" id="GO:0016705">
    <property type="term" value="F:oxidoreductase activity, acting on paired donors, with incorporation or reduction of molecular oxygen"/>
    <property type="evidence" value="ECO:0007669"/>
    <property type="project" value="InterPro"/>
</dbReference>
<dbReference type="Pfam" id="PF00067">
    <property type="entry name" value="p450"/>
    <property type="match status" value="1"/>
</dbReference>
<dbReference type="InterPro" id="IPR001128">
    <property type="entry name" value="Cyt_P450"/>
</dbReference>
<dbReference type="PRINTS" id="PR00463">
    <property type="entry name" value="EP450I"/>
</dbReference>
<evidence type="ECO:0000313" key="8">
    <source>
        <dbReference type="EMBL" id="TNV80191.1"/>
    </source>
</evidence>
<dbReference type="AlphaFoldDB" id="A0A8J8NRE3"/>
<evidence type="ECO:0008006" key="10">
    <source>
        <dbReference type="Google" id="ProtNLM"/>
    </source>
</evidence>
<keyword evidence="3 7" id="KW-0479">Metal-binding</keyword>
<evidence type="ECO:0000256" key="6">
    <source>
        <dbReference type="ARBA" id="ARBA00023033"/>
    </source>
</evidence>
<evidence type="ECO:0000256" key="5">
    <source>
        <dbReference type="ARBA" id="ARBA00023004"/>
    </source>
</evidence>
<dbReference type="Gene3D" id="1.10.630.10">
    <property type="entry name" value="Cytochrome P450"/>
    <property type="match status" value="1"/>
</dbReference>
<evidence type="ECO:0000256" key="4">
    <source>
        <dbReference type="ARBA" id="ARBA00023002"/>
    </source>
</evidence>
<evidence type="ECO:0000256" key="7">
    <source>
        <dbReference type="PIRSR" id="PIRSR602401-1"/>
    </source>
</evidence>
<keyword evidence="5 7" id="KW-0408">Iron</keyword>
<dbReference type="GO" id="GO:0004497">
    <property type="term" value="F:monooxygenase activity"/>
    <property type="evidence" value="ECO:0007669"/>
    <property type="project" value="UniProtKB-KW"/>
</dbReference>
<keyword evidence="9" id="KW-1185">Reference proteome</keyword>
<dbReference type="CDD" id="cd00302">
    <property type="entry name" value="cytochrome_P450"/>
    <property type="match status" value="1"/>
</dbReference>
<keyword evidence="2 7" id="KW-0349">Heme</keyword>